<keyword evidence="5" id="KW-1185">Reference proteome</keyword>
<dbReference type="GO" id="GO:0003677">
    <property type="term" value="F:DNA binding"/>
    <property type="evidence" value="ECO:0007669"/>
    <property type="project" value="InterPro"/>
</dbReference>
<reference evidence="4 5" key="1">
    <citation type="journal article" date="2024" name="Nat. Commun.">
        <title>Phylogenomics reveals the evolutionary origins of lichenization in chlorophyte algae.</title>
        <authorList>
            <person name="Puginier C."/>
            <person name="Libourel C."/>
            <person name="Otte J."/>
            <person name="Skaloud P."/>
            <person name="Haon M."/>
            <person name="Grisel S."/>
            <person name="Petersen M."/>
            <person name="Berrin J.G."/>
            <person name="Delaux P.M."/>
            <person name="Dal Grande F."/>
            <person name="Keller J."/>
        </authorList>
    </citation>
    <scope>NUCLEOTIDE SEQUENCE [LARGE SCALE GENOMIC DNA]</scope>
    <source>
        <strain evidence="4 5">SAG 245.80</strain>
    </source>
</reference>
<dbReference type="GO" id="GO:0005634">
    <property type="term" value="C:nucleus"/>
    <property type="evidence" value="ECO:0007669"/>
    <property type="project" value="UniProtKB-SubCell"/>
</dbReference>
<dbReference type="GO" id="GO:0003824">
    <property type="term" value="F:catalytic activity"/>
    <property type="evidence" value="ECO:0007669"/>
    <property type="project" value="InterPro"/>
</dbReference>
<gene>
    <name evidence="4" type="ORF">WJX81_000936</name>
</gene>
<dbReference type="Proteomes" id="UP001445335">
    <property type="component" value="Unassembled WGS sequence"/>
</dbReference>
<feature type="region of interest" description="Disordered" evidence="3">
    <location>
        <begin position="180"/>
        <end position="223"/>
    </location>
</feature>
<keyword evidence="2" id="KW-0539">Nucleus</keyword>
<proteinExistence type="predicted"/>
<dbReference type="InterPro" id="IPR011257">
    <property type="entry name" value="DNA_glycosylase"/>
</dbReference>
<evidence type="ECO:0000313" key="5">
    <source>
        <dbReference type="Proteomes" id="UP001445335"/>
    </source>
</evidence>
<dbReference type="Gene3D" id="1.10.340.30">
    <property type="entry name" value="Hypothetical protein, domain 2"/>
    <property type="match status" value="1"/>
</dbReference>
<name>A0AAW1RIV2_9CHLO</name>
<comment type="caution">
    <text evidence="4">The sequence shown here is derived from an EMBL/GenBank/DDBJ whole genome shotgun (WGS) entry which is preliminary data.</text>
</comment>
<dbReference type="GO" id="GO:0006281">
    <property type="term" value="P:DNA repair"/>
    <property type="evidence" value="ECO:0007669"/>
    <property type="project" value="InterPro"/>
</dbReference>
<evidence type="ECO:0000313" key="4">
    <source>
        <dbReference type="EMBL" id="KAK9833390.1"/>
    </source>
</evidence>
<evidence type="ECO:0000256" key="2">
    <source>
        <dbReference type="ARBA" id="ARBA00023242"/>
    </source>
</evidence>
<dbReference type="AlphaFoldDB" id="A0AAW1RIV2"/>
<feature type="compositionally biased region" description="Basic residues" evidence="3">
    <location>
        <begin position="201"/>
        <end position="210"/>
    </location>
</feature>
<dbReference type="PANTHER" id="PTHR15074">
    <property type="entry name" value="METHYL-CPG-BINDING PROTEIN"/>
    <property type="match status" value="1"/>
</dbReference>
<evidence type="ECO:0008006" key="6">
    <source>
        <dbReference type="Google" id="ProtNLM"/>
    </source>
</evidence>
<comment type="subcellular location">
    <subcellularLocation>
        <location evidence="1">Nucleus</location>
    </subcellularLocation>
</comment>
<evidence type="ECO:0000256" key="1">
    <source>
        <dbReference type="ARBA" id="ARBA00004123"/>
    </source>
</evidence>
<dbReference type="SUPFAM" id="SSF48150">
    <property type="entry name" value="DNA-glycosylase"/>
    <property type="match status" value="1"/>
</dbReference>
<dbReference type="EMBL" id="JALJOU010000036">
    <property type="protein sequence ID" value="KAK9833390.1"/>
    <property type="molecule type" value="Genomic_DNA"/>
</dbReference>
<dbReference type="InterPro" id="IPR045138">
    <property type="entry name" value="MeCP2/MBD4"/>
</dbReference>
<accession>A0AAW1RIV2</accession>
<organism evidence="4 5">
    <name type="scientific">Elliptochloris bilobata</name>
    <dbReference type="NCBI Taxonomy" id="381761"/>
    <lineage>
        <taxon>Eukaryota</taxon>
        <taxon>Viridiplantae</taxon>
        <taxon>Chlorophyta</taxon>
        <taxon>core chlorophytes</taxon>
        <taxon>Trebouxiophyceae</taxon>
        <taxon>Trebouxiophyceae incertae sedis</taxon>
        <taxon>Elliptochloris clade</taxon>
        <taxon>Elliptochloris</taxon>
    </lineage>
</organism>
<dbReference type="PANTHER" id="PTHR15074:SF0">
    <property type="entry name" value="METHYL-CPG-BINDING DOMAIN PROTEIN 4-LIKE PROTEIN"/>
    <property type="match status" value="1"/>
</dbReference>
<sequence>MQDDSVWRKLAEKKWGSATLALRKGSSTKWMAYAKHRMCLTTHPTSPLDLIQEGVTDPWQHLVCCLLCSRTTGGAVVLDTIESFLRRYTTPTAVLAASETEICCAIKSVGLQELRCKALRLMSHSFLAEDWEEPSEFFGCGRFAADSWRIFCRGGAASLGPRDVEDATLQRYLRWARTGAADTPAPKPRRNRAAPAGAAAAKRRAGRARPARNTPELRSARRC</sequence>
<protein>
    <recommendedName>
        <fullName evidence="6">HhH-GPD domain-containing protein</fullName>
    </recommendedName>
</protein>
<evidence type="ECO:0000256" key="3">
    <source>
        <dbReference type="SAM" id="MobiDB-lite"/>
    </source>
</evidence>